<name>A0A3B0MKD2_9GAMM</name>
<reference evidence="1" key="1">
    <citation type="submission" date="2018-04" db="EMBL/GenBank/DDBJ databases">
        <authorList>
            <person name="Go L.Y."/>
            <person name="Mitchell J.A."/>
        </authorList>
    </citation>
    <scope>NUCLEOTIDE SEQUENCE</scope>
    <source>
        <strain evidence="1">ARTV</strain>
    </source>
</reference>
<gene>
    <name evidence="1" type="ORF">ARTV_2937</name>
</gene>
<accession>A0A3B0MKD2</accession>
<dbReference type="EMBL" id="UFQR01000018">
    <property type="protein sequence ID" value="SSW96489.1"/>
    <property type="molecule type" value="Genomic_DNA"/>
</dbReference>
<protein>
    <submittedName>
        <fullName evidence="1">Uncharacterized protein</fullName>
    </submittedName>
</protein>
<sequence>MITATEAKVMSNYEVREHLEFIQAAIIYAARDRRHEVIIRTYPYCIYFDGGAYHETAQKVISTLRNNGFKVEGYYCEHQFIDNGLYIVWGAE</sequence>
<evidence type="ECO:0000313" key="1">
    <source>
        <dbReference type="EMBL" id="SSW96489.1"/>
    </source>
</evidence>
<organism evidence="1">
    <name type="scientific">Arsenophonus endosymbiont of Trialeurodes vaporariorum</name>
    <dbReference type="NCBI Taxonomy" id="235567"/>
    <lineage>
        <taxon>Bacteria</taxon>
        <taxon>Pseudomonadati</taxon>
        <taxon>Pseudomonadota</taxon>
        <taxon>Gammaproteobacteria</taxon>
        <taxon>Enterobacterales</taxon>
        <taxon>Morganellaceae</taxon>
        <taxon>Arsenophonus</taxon>
    </lineage>
</organism>
<proteinExistence type="predicted"/>
<dbReference type="AlphaFoldDB" id="A0A3B0MKD2"/>